<dbReference type="EMBL" id="AZFX01000004">
    <property type="protein sequence ID" value="KRM13654.1"/>
    <property type="molecule type" value="Genomic_DNA"/>
</dbReference>
<evidence type="ECO:0000313" key="2">
    <source>
        <dbReference type="Proteomes" id="UP000051315"/>
    </source>
</evidence>
<sequence length="155" mass="16937">MKYSHRLSDAIHILAFVVIYADDNLSSRAIAASIQSNPSLIRRLMARLVKADLLVSRPGMVAPHLSRPADQISLLDIYRAVDDEQTLLHLDLDTDPLCVVGGNIQGALGPVYQVIQTAAEQKMSTITLQQIIDEIQRLAHEKGQGSVTEAGGDKR</sequence>
<dbReference type="InterPro" id="IPR036388">
    <property type="entry name" value="WH-like_DNA-bd_sf"/>
</dbReference>
<dbReference type="GO" id="GO:0005829">
    <property type="term" value="C:cytosol"/>
    <property type="evidence" value="ECO:0007669"/>
    <property type="project" value="TreeGrafter"/>
</dbReference>
<dbReference type="AlphaFoldDB" id="A0A0R1WFI6"/>
<accession>A0A0R1WFI6</accession>
<evidence type="ECO:0000313" key="1">
    <source>
        <dbReference type="EMBL" id="KRM13654.1"/>
    </source>
</evidence>
<dbReference type="Gene3D" id="1.10.10.10">
    <property type="entry name" value="Winged helix-like DNA-binding domain superfamily/Winged helix DNA-binding domain"/>
    <property type="match status" value="1"/>
</dbReference>
<proteinExistence type="predicted"/>
<name>A0A0R1WFI6_9LACO</name>
<dbReference type="InterPro" id="IPR000944">
    <property type="entry name" value="Tscrpt_reg_Rrf2"/>
</dbReference>
<gene>
    <name evidence="1" type="ORF">FC15_GL001110</name>
</gene>
<dbReference type="SUPFAM" id="SSF46785">
    <property type="entry name" value="Winged helix' DNA-binding domain"/>
    <property type="match status" value="1"/>
</dbReference>
<dbReference type="Pfam" id="PF02082">
    <property type="entry name" value="Rrf2"/>
    <property type="match status" value="1"/>
</dbReference>
<reference evidence="1 2" key="1">
    <citation type="journal article" date="2015" name="Genome Announc.">
        <title>Expanding the biotechnology potential of lactobacilli through comparative genomics of 213 strains and associated genera.</title>
        <authorList>
            <person name="Sun Z."/>
            <person name="Harris H.M."/>
            <person name="McCann A."/>
            <person name="Guo C."/>
            <person name="Argimon S."/>
            <person name="Zhang W."/>
            <person name="Yang X."/>
            <person name="Jeffery I.B."/>
            <person name="Cooney J.C."/>
            <person name="Kagawa T.F."/>
            <person name="Liu W."/>
            <person name="Song Y."/>
            <person name="Salvetti E."/>
            <person name="Wrobel A."/>
            <person name="Rasinkangas P."/>
            <person name="Parkhill J."/>
            <person name="Rea M.C."/>
            <person name="O'Sullivan O."/>
            <person name="Ritari J."/>
            <person name="Douillard F.P."/>
            <person name="Paul Ross R."/>
            <person name="Yang R."/>
            <person name="Briner A.E."/>
            <person name="Felis G.E."/>
            <person name="de Vos W.M."/>
            <person name="Barrangou R."/>
            <person name="Klaenhammer T.R."/>
            <person name="Caufield P.W."/>
            <person name="Cui Y."/>
            <person name="Zhang H."/>
            <person name="O'Toole P.W."/>
        </authorList>
    </citation>
    <scope>NUCLEOTIDE SEQUENCE [LARGE SCALE GENOMIC DNA]</scope>
    <source>
        <strain evidence="1 2">DSM 17758</strain>
    </source>
</reference>
<keyword evidence="2" id="KW-1185">Reference proteome</keyword>
<dbReference type="GO" id="GO:0003700">
    <property type="term" value="F:DNA-binding transcription factor activity"/>
    <property type="evidence" value="ECO:0007669"/>
    <property type="project" value="TreeGrafter"/>
</dbReference>
<dbReference type="PATRIC" id="fig|1423735.3.peg.1154"/>
<organism evidence="1 2">
    <name type="scientific">Lapidilactobacillus concavus DSM 17758</name>
    <dbReference type="NCBI Taxonomy" id="1423735"/>
    <lineage>
        <taxon>Bacteria</taxon>
        <taxon>Bacillati</taxon>
        <taxon>Bacillota</taxon>
        <taxon>Bacilli</taxon>
        <taxon>Lactobacillales</taxon>
        <taxon>Lactobacillaceae</taxon>
        <taxon>Lapidilactobacillus</taxon>
    </lineage>
</organism>
<protein>
    <submittedName>
        <fullName evidence="1">Transcriptional regulator family protein</fullName>
    </submittedName>
</protein>
<dbReference type="Proteomes" id="UP000051315">
    <property type="component" value="Unassembled WGS sequence"/>
</dbReference>
<dbReference type="OrthoDB" id="213028at2"/>
<dbReference type="STRING" id="1423735.FC15_GL001110"/>
<dbReference type="RefSeq" id="WP_057823156.1">
    <property type="nucleotide sequence ID" value="NZ_AZFX01000004.1"/>
</dbReference>
<dbReference type="InterPro" id="IPR036390">
    <property type="entry name" value="WH_DNA-bd_sf"/>
</dbReference>
<dbReference type="PROSITE" id="PS51197">
    <property type="entry name" value="HTH_RRF2_2"/>
    <property type="match status" value="1"/>
</dbReference>
<comment type="caution">
    <text evidence="1">The sequence shown here is derived from an EMBL/GenBank/DDBJ whole genome shotgun (WGS) entry which is preliminary data.</text>
</comment>
<dbReference type="PANTHER" id="PTHR33221:SF15">
    <property type="entry name" value="HTH-TYPE TRANSCRIPTIONAL REGULATOR YWGB-RELATED"/>
    <property type="match status" value="1"/>
</dbReference>
<dbReference type="PANTHER" id="PTHR33221">
    <property type="entry name" value="WINGED HELIX-TURN-HELIX TRANSCRIPTIONAL REGULATOR, RRF2 FAMILY"/>
    <property type="match status" value="1"/>
</dbReference>